<dbReference type="EMBL" id="KN837111">
    <property type="protein sequence ID" value="KIJ45584.1"/>
    <property type="molecule type" value="Genomic_DNA"/>
</dbReference>
<dbReference type="HOGENOM" id="CLU_2062959_0_0_1"/>
<gene>
    <name evidence="1" type="ORF">M422DRAFT_46639</name>
</gene>
<protein>
    <submittedName>
        <fullName evidence="1">Uncharacterized protein</fullName>
    </submittedName>
</protein>
<evidence type="ECO:0000313" key="1">
    <source>
        <dbReference type="EMBL" id="KIJ45584.1"/>
    </source>
</evidence>
<sequence>MSAFDLEDLIYAEQECEIGFYEGFAKLWQAALNVKASPEQSSNSRSIRHYSILFYAKLVYEKAFFSRIQAHIRHLDLIAQFPRVNPKPTSVEGEVDVCAPRQNSRRSPFLRASPHGVLA</sequence>
<name>A0A0C9VEY8_SPHS4</name>
<dbReference type="AlphaFoldDB" id="A0A0C9VEY8"/>
<organism evidence="1 2">
    <name type="scientific">Sphaerobolus stellatus (strain SS14)</name>
    <dbReference type="NCBI Taxonomy" id="990650"/>
    <lineage>
        <taxon>Eukaryota</taxon>
        <taxon>Fungi</taxon>
        <taxon>Dikarya</taxon>
        <taxon>Basidiomycota</taxon>
        <taxon>Agaricomycotina</taxon>
        <taxon>Agaricomycetes</taxon>
        <taxon>Phallomycetidae</taxon>
        <taxon>Geastrales</taxon>
        <taxon>Sphaerobolaceae</taxon>
        <taxon>Sphaerobolus</taxon>
    </lineage>
</organism>
<reference evidence="1 2" key="1">
    <citation type="submission" date="2014-06" db="EMBL/GenBank/DDBJ databases">
        <title>Evolutionary Origins and Diversification of the Mycorrhizal Mutualists.</title>
        <authorList>
            <consortium name="DOE Joint Genome Institute"/>
            <consortium name="Mycorrhizal Genomics Consortium"/>
            <person name="Kohler A."/>
            <person name="Kuo A."/>
            <person name="Nagy L.G."/>
            <person name="Floudas D."/>
            <person name="Copeland A."/>
            <person name="Barry K.W."/>
            <person name="Cichocki N."/>
            <person name="Veneault-Fourrey C."/>
            <person name="LaButti K."/>
            <person name="Lindquist E.A."/>
            <person name="Lipzen A."/>
            <person name="Lundell T."/>
            <person name="Morin E."/>
            <person name="Murat C."/>
            <person name="Riley R."/>
            <person name="Ohm R."/>
            <person name="Sun H."/>
            <person name="Tunlid A."/>
            <person name="Henrissat B."/>
            <person name="Grigoriev I.V."/>
            <person name="Hibbett D.S."/>
            <person name="Martin F."/>
        </authorList>
    </citation>
    <scope>NUCLEOTIDE SEQUENCE [LARGE SCALE GENOMIC DNA]</scope>
    <source>
        <strain evidence="1 2">SS14</strain>
    </source>
</reference>
<keyword evidence="2" id="KW-1185">Reference proteome</keyword>
<dbReference type="Proteomes" id="UP000054279">
    <property type="component" value="Unassembled WGS sequence"/>
</dbReference>
<dbReference type="OrthoDB" id="48036at2759"/>
<proteinExistence type="predicted"/>
<accession>A0A0C9VEY8</accession>
<evidence type="ECO:0000313" key="2">
    <source>
        <dbReference type="Proteomes" id="UP000054279"/>
    </source>
</evidence>